<name>A0A1B2I9W6_9CAUD</name>
<dbReference type="Proteomes" id="UP000202181">
    <property type="component" value="Segment"/>
</dbReference>
<dbReference type="RefSeq" id="YP_009290647.1">
    <property type="nucleotide sequence ID" value="NC_031107.2"/>
</dbReference>
<proteinExistence type="predicted"/>
<dbReference type="KEGG" id="vg:29056979"/>
<dbReference type="GeneID" id="29056979"/>
<keyword evidence="2" id="KW-1185">Reference proteome</keyword>
<accession>A0A1B2I9W6</accession>
<sequence length="131" mass="15786">MMTIYLDFPHTYTEIMSIVKKFAYKGYLDVSDTVDYYLEQLIRLEVMRRRHDIAYPILRDIFGDMVRRHPILDPNEEYFNSRAIETYLQHSTRLWELVEQELTMLPSSDFLLWHVEFGIWKMYTAGVTHVG</sequence>
<evidence type="ECO:0000313" key="1">
    <source>
        <dbReference type="EMBL" id="ANZ48042.1"/>
    </source>
</evidence>
<reference evidence="1" key="1">
    <citation type="submission" date="2016-06" db="EMBL/GenBank/DDBJ databases">
        <authorList>
            <person name="Berg J.A."/>
            <person name="Hyde J.R."/>
            <person name="Breakwell D.P."/>
            <person name="Hope S."/>
            <person name="Grose J.H."/>
        </authorList>
    </citation>
    <scope>NUCLEOTIDE SEQUENCE [LARGE SCALE GENOMIC DNA]</scope>
</reference>
<protein>
    <submittedName>
        <fullName evidence="1">Uncharacterized protein</fullName>
    </submittedName>
</protein>
<organism evidence="1 2">
    <name type="scientific">Erwinia phage vB_EamM_Asesino</name>
    <dbReference type="NCBI Taxonomy" id="1883370"/>
    <lineage>
        <taxon>Viruses</taxon>
        <taxon>Duplodnaviria</taxon>
        <taxon>Heunggongvirae</taxon>
        <taxon>Uroviricota</taxon>
        <taxon>Caudoviricetes</taxon>
        <taxon>Chimalliviridae</taxon>
        <taxon>Erskinevirus</taxon>
        <taxon>Erskinevirus asesino</taxon>
    </lineage>
</organism>
<dbReference type="EMBL" id="KX397364">
    <property type="protein sequence ID" value="ANZ48042.1"/>
    <property type="molecule type" value="Genomic_DNA"/>
</dbReference>
<dbReference type="OrthoDB" id="22137at10239"/>
<evidence type="ECO:0000313" key="2">
    <source>
        <dbReference type="Proteomes" id="UP000202181"/>
    </source>
</evidence>
<gene>
    <name evidence="1" type="ORF">ASESINO_29</name>
</gene>